<gene>
    <name evidence="5" type="ORF">P0Y65_19650</name>
</gene>
<evidence type="ECO:0000259" key="4">
    <source>
        <dbReference type="PROSITE" id="PS51123"/>
    </source>
</evidence>
<feature type="coiled-coil region" evidence="2">
    <location>
        <begin position="312"/>
        <end position="354"/>
    </location>
</feature>
<sequence length="661" mass="72780">MLASFQRLSTLIERPRQYHPVNAKRFLDRNLRTAPVDLNLEKRGRQSGERGLPPTNSSVLDAVEAEVVGTILAKQARAHAQLSKTLSDFREGLASVDLDTRFRRIRVAAAAGLSDFKAELQFKIEGLHEVRRDLREVEAWYRQFRARNHLERPSKVGSRLATVLQLLVLAVCIALATVVNAQLLGKTSTLGWVDGRLEVFVPAGLNIAIALFFGLCAIPCLWHRLTAIKLLGFASIIVYLTLIGTFNLALAHYRETPGTIAQGAGEAIVQRLLHTPLALNGGPSWLLLGLGTFFSIVALTVGLSMRENYPGYARATRRYRAARARYDACRERLINELSSTRATYEAALSAARAELTVQRAEHDALVRQRNAVLVQFDAYQDQLERDANALLKIYRDANVSVRPIAPPPHFQQSFELPRADVEGVHDGEWTPGDLKAGIKAAQGHLDWLLLDLQRQYEAGIAEQVSDPDFVDLVTKLAKLARAQGTSINELARLGVEAGTRARDWPPTIALGHEQLPFPPESAEISAESREQIRTTVMGQVLDLLKRYPVDIIEVVGHTDEQPIKGVHPSSLDDLAIPVLLRQQPASSLVAVDNAGLGLARAIAVARELAAIGPDRVRIVPLSAAQLLLPGDNLSHGRDSDNNAGRRRIEIRFRQSMTASTI</sequence>
<keyword evidence="3" id="KW-0812">Transmembrane</keyword>
<dbReference type="Proteomes" id="UP001217476">
    <property type="component" value="Chromosome"/>
</dbReference>
<dbReference type="Gene3D" id="3.30.1330.60">
    <property type="entry name" value="OmpA-like domain"/>
    <property type="match status" value="1"/>
</dbReference>
<dbReference type="InterPro" id="IPR006665">
    <property type="entry name" value="OmpA-like"/>
</dbReference>
<proteinExistence type="predicted"/>
<dbReference type="GO" id="GO:0016020">
    <property type="term" value="C:membrane"/>
    <property type="evidence" value="ECO:0007669"/>
    <property type="project" value="UniProtKB-UniRule"/>
</dbReference>
<reference evidence="5" key="1">
    <citation type="submission" date="2023-03" db="EMBL/GenBank/DDBJ databases">
        <title>Andean soil-derived lignocellulolytic bacterial consortium as a source of novel taxa and putative plastic-active enzymes.</title>
        <authorList>
            <person name="Diaz-Garcia L."/>
            <person name="Chuvochina M."/>
            <person name="Feuerriegel G."/>
            <person name="Bunk B."/>
            <person name="Sproer C."/>
            <person name="Streit W.R."/>
            <person name="Rodriguez L.M."/>
            <person name="Overmann J."/>
            <person name="Jimenez D.J."/>
        </authorList>
    </citation>
    <scope>NUCLEOTIDE SEQUENCE</scope>
    <source>
        <strain evidence="5">MAG 4196</strain>
    </source>
</reference>
<evidence type="ECO:0000256" key="1">
    <source>
        <dbReference type="PROSITE-ProRule" id="PRU00473"/>
    </source>
</evidence>
<protein>
    <recommendedName>
        <fullName evidence="4">OmpA-like domain-containing protein</fullName>
    </recommendedName>
</protein>
<dbReference type="AlphaFoldDB" id="A0AAJ5VT82"/>
<dbReference type="SUPFAM" id="SSF103088">
    <property type="entry name" value="OmpA-like"/>
    <property type="match status" value="1"/>
</dbReference>
<dbReference type="EMBL" id="CP119312">
    <property type="protein sequence ID" value="WEK04364.1"/>
    <property type="molecule type" value="Genomic_DNA"/>
</dbReference>
<evidence type="ECO:0000256" key="2">
    <source>
        <dbReference type="SAM" id="Coils"/>
    </source>
</evidence>
<evidence type="ECO:0000256" key="3">
    <source>
        <dbReference type="SAM" id="Phobius"/>
    </source>
</evidence>
<keyword evidence="2" id="KW-0175">Coiled coil</keyword>
<keyword evidence="1 3" id="KW-0472">Membrane</keyword>
<dbReference type="PROSITE" id="PS51123">
    <property type="entry name" value="OMPA_2"/>
    <property type="match status" value="1"/>
</dbReference>
<keyword evidence="3" id="KW-1133">Transmembrane helix</keyword>
<organism evidence="5 6">
    <name type="scientific">Candidatus Devosia phytovorans</name>
    <dbReference type="NCBI Taxonomy" id="3121372"/>
    <lineage>
        <taxon>Bacteria</taxon>
        <taxon>Pseudomonadati</taxon>
        <taxon>Pseudomonadota</taxon>
        <taxon>Alphaproteobacteria</taxon>
        <taxon>Hyphomicrobiales</taxon>
        <taxon>Devosiaceae</taxon>
        <taxon>Devosia</taxon>
    </lineage>
</organism>
<evidence type="ECO:0000313" key="5">
    <source>
        <dbReference type="EMBL" id="WEK04364.1"/>
    </source>
</evidence>
<feature type="transmembrane region" description="Helical" evidence="3">
    <location>
        <begin position="199"/>
        <end position="218"/>
    </location>
</feature>
<evidence type="ECO:0000313" key="6">
    <source>
        <dbReference type="Proteomes" id="UP001217476"/>
    </source>
</evidence>
<feature type="domain" description="OmpA-like" evidence="4">
    <location>
        <begin position="502"/>
        <end position="656"/>
    </location>
</feature>
<name>A0AAJ5VT82_9HYPH</name>
<feature type="transmembrane region" description="Helical" evidence="3">
    <location>
        <begin position="285"/>
        <end position="305"/>
    </location>
</feature>
<dbReference type="InterPro" id="IPR036737">
    <property type="entry name" value="OmpA-like_sf"/>
</dbReference>
<accession>A0AAJ5VT82</accession>
<feature type="transmembrane region" description="Helical" evidence="3">
    <location>
        <begin position="230"/>
        <end position="250"/>
    </location>
</feature>
<feature type="transmembrane region" description="Helical" evidence="3">
    <location>
        <begin position="160"/>
        <end position="179"/>
    </location>
</feature>